<keyword evidence="2" id="KW-0479">Metal-binding</keyword>
<protein>
    <submittedName>
        <fullName evidence="5">M1 family peptidase</fullName>
    </submittedName>
</protein>
<feature type="domain" description="Peptidase M1 membrane alanine aminopeptidase" evidence="4">
    <location>
        <begin position="296"/>
        <end position="434"/>
    </location>
</feature>
<name>A0A8J6NWC2_9BACT</name>
<dbReference type="AlphaFoldDB" id="A0A8J6NWC2"/>
<keyword evidence="2" id="KW-0862">Zinc</keyword>
<accession>A0A8J6NWC2</accession>
<feature type="active site" description="Proton donor" evidence="1">
    <location>
        <position position="375"/>
    </location>
</feature>
<evidence type="ECO:0000256" key="1">
    <source>
        <dbReference type="PIRSR" id="PIRSR634015-1"/>
    </source>
</evidence>
<keyword evidence="3" id="KW-0732">Signal</keyword>
<dbReference type="InterPro" id="IPR014782">
    <property type="entry name" value="Peptidase_M1_dom"/>
</dbReference>
<dbReference type="Gene3D" id="1.10.390.10">
    <property type="entry name" value="Neutral Protease Domain 2"/>
    <property type="match status" value="1"/>
</dbReference>
<evidence type="ECO:0000259" key="4">
    <source>
        <dbReference type="Pfam" id="PF01433"/>
    </source>
</evidence>
<gene>
    <name evidence="5" type="ORF">H8D96_18330</name>
</gene>
<feature type="signal peptide" evidence="3">
    <location>
        <begin position="1"/>
        <end position="28"/>
    </location>
</feature>
<feature type="active site" description="Proton acceptor" evidence="1">
    <location>
        <position position="297"/>
    </location>
</feature>
<dbReference type="GO" id="GO:0008270">
    <property type="term" value="F:zinc ion binding"/>
    <property type="evidence" value="ECO:0007669"/>
    <property type="project" value="InterPro"/>
</dbReference>
<feature type="binding site" evidence="2">
    <location>
        <position position="296"/>
    </location>
    <ligand>
        <name>Zn(2+)</name>
        <dbReference type="ChEBI" id="CHEBI:29105"/>
        <note>catalytic</note>
    </ligand>
</feature>
<evidence type="ECO:0000313" key="5">
    <source>
        <dbReference type="EMBL" id="MBC8433873.1"/>
    </source>
</evidence>
<dbReference type="PANTHER" id="PTHR45726:SF3">
    <property type="entry name" value="LEUKOTRIENE A-4 HYDROLASE"/>
    <property type="match status" value="1"/>
</dbReference>
<feature type="chain" id="PRO_5035296421" evidence="3">
    <location>
        <begin position="29"/>
        <end position="726"/>
    </location>
</feature>
<proteinExistence type="predicted"/>
<reference evidence="5 6" key="1">
    <citation type="submission" date="2020-08" db="EMBL/GenBank/DDBJ databases">
        <title>Bridging the membrane lipid divide: bacteria of the FCB group superphylum have the potential to synthesize archaeal ether lipids.</title>
        <authorList>
            <person name="Villanueva L."/>
            <person name="Von Meijenfeldt F.A.B."/>
            <person name="Westbye A.B."/>
            <person name="Yadav S."/>
            <person name="Hopmans E.C."/>
            <person name="Dutilh B.E."/>
            <person name="Sinninghe Damste J.S."/>
        </authorList>
    </citation>
    <scope>NUCLEOTIDE SEQUENCE [LARGE SCALE GENOMIC DNA]</scope>
    <source>
        <strain evidence="5">NIOZ-UU17</strain>
    </source>
</reference>
<comment type="cofactor">
    <cofactor evidence="2">
        <name>Zn(2+)</name>
        <dbReference type="ChEBI" id="CHEBI:29105"/>
    </cofactor>
    <text evidence="2">Binds 1 zinc ion per subunit.</text>
</comment>
<comment type="caution">
    <text evidence="5">The sequence shown here is derived from an EMBL/GenBank/DDBJ whole genome shotgun (WGS) entry which is preliminary data.</text>
</comment>
<dbReference type="EMBL" id="JACNIG010000348">
    <property type="protein sequence ID" value="MBC8433873.1"/>
    <property type="molecule type" value="Genomic_DNA"/>
</dbReference>
<dbReference type="GO" id="GO:0008237">
    <property type="term" value="F:metallopeptidase activity"/>
    <property type="evidence" value="ECO:0007669"/>
    <property type="project" value="InterPro"/>
</dbReference>
<feature type="binding site" evidence="2">
    <location>
        <position position="318"/>
    </location>
    <ligand>
        <name>Zn(2+)</name>
        <dbReference type="ChEBI" id="CHEBI:29105"/>
        <note>catalytic</note>
    </ligand>
</feature>
<dbReference type="PANTHER" id="PTHR45726">
    <property type="entry name" value="LEUKOTRIENE A-4 HYDROLASE"/>
    <property type="match status" value="1"/>
</dbReference>
<feature type="binding site" evidence="2">
    <location>
        <position position="300"/>
    </location>
    <ligand>
        <name>Zn(2+)</name>
        <dbReference type="ChEBI" id="CHEBI:29105"/>
        <note>catalytic</note>
    </ligand>
</feature>
<evidence type="ECO:0000256" key="3">
    <source>
        <dbReference type="SAM" id="SignalP"/>
    </source>
</evidence>
<evidence type="ECO:0000256" key="2">
    <source>
        <dbReference type="PIRSR" id="PIRSR634015-3"/>
    </source>
</evidence>
<dbReference type="InterPro" id="IPR027268">
    <property type="entry name" value="Peptidase_M4/M1_CTD_sf"/>
</dbReference>
<dbReference type="Pfam" id="PF01433">
    <property type="entry name" value="Peptidase_M1"/>
    <property type="match status" value="1"/>
</dbReference>
<evidence type="ECO:0000313" key="6">
    <source>
        <dbReference type="Proteomes" id="UP000605201"/>
    </source>
</evidence>
<sequence length="726" mass="82031">MSVNKMKHRISVCVLILTLVVMPASLKAAETVRHDLKVVLYPKEQRFIAKDTITLPETLVPGLQFVLHKGLQPSSPTAGVDVVRDGKRKEADFLESFRATLPPGQNTFVLEYGGTIHHLLESYGKEQARGFKQTPGVISNKGVYLAGNSGWYPRFGKELVTFTLQVELPLKWDAVSQGERTLHIRKENTTLVQWEAPQVQEEIYLIAAPFIEYTQPAGRVAAMVFLRKPDEALAGKYLDAAVRYLAMYAELIGPYPYKKFALVENFWETGFGMPSFTLLGSRIIRFPFILHSSYPHEILHNWWGNSVFPDYEKGNWTEGLTAYLADHLVKEMRGDAAAYRQEALQKYADYVLKGRDFALVQFRSRHSASSAAVGYGKSLMFFHMLRQELGDETFIRGLRDFYRENRFRMADFDDLRKSFESVSGKNMSIEFNQWTARSGAPALTVSDPQAVPDGDGWILTARIEQVQAEGVYRLSLPVAVTMEGQSRAYQSVVVMDRQRLELKLRLPARPVRMDVDPEFDLFRRLDRDEIPPALTQAFGAKKMLILLPSSDDKHMIKAYRDLSRSLAQSGPDEVTVKLDTEVQKLPTDRAVILCGWKNRFRADAVSALSGYDVSINKEKVSIGQTSIRRKDHTVVLTSRQPNNRDLSITWIASDLPQALPGLGRKLPHYHKYSYLGFQGHEPANVAKGHWPVLDSPMTIFMPRSDGTIAKVERGKLAPRAPLATLH</sequence>
<organism evidence="5 6">
    <name type="scientific">Candidatus Desulfatibia vada</name>
    <dbReference type="NCBI Taxonomy" id="2841696"/>
    <lineage>
        <taxon>Bacteria</taxon>
        <taxon>Pseudomonadati</taxon>
        <taxon>Thermodesulfobacteriota</taxon>
        <taxon>Desulfobacteria</taxon>
        <taxon>Desulfobacterales</taxon>
        <taxon>Desulfobacterales incertae sedis</taxon>
        <taxon>Candidatus Desulfatibia</taxon>
    </lineage>
</organism>
<dbReference type="InterPro" id="IPR034015">
    <property type="entry name" value="M1_LTA4H"/>
</dbReference>
<dbReference type="Proteomes" id="UP000605201">
    <property type="component" value="Unassembled WGS sequence"/>
</dbReference>
<dbReference type="SUPFAM" id="SSF55486">
    <property type="entry name" value="Metalloproteases ('zincins'), catalytic domain"/>
    <property type="match status" value="1"/>
</dbReference>